<organism evidence="1">
    <name type="scientific">Ixodes ricinus</name>
    <name type="common">Common tick</name>
    <name type="synonym">Acarus ricinus</name>
    <dbReference type="NCBI Taxonomy" id="34613"/>
    <lineage>
        <taxon>Eukaryota</taxon>
        <taxon>Metazoa</taxon>
        <taxon>Ecdysozoa</taxon>
        <taxon>Arthropoda</taxon>
        <taxon>Chelicerata</taxon>
        <taxon>Arachnida</taxon>
        <taxon>Acari</taxon>
        <taxon>Parasitiformes</taxon>
        <taxon>Ixodida</taxon>
        <taxon>Ixodoidea</taxon>
        <taxon>Ixodidae</taxon>
        <taxon>Ixodinae</taxon>
        <taxon>Ixodes</taxon>
    </lineage>
</organism>
<accession>A0A147BAN9</accession>
<evidence type="ECO:0000313" key="1">
    <source>
        <dbReference type="EMBL" id="JAR87837.1"/>
    </source>
</evidence>
<name>A0A147BAN9_IXORI</name>
<dbReference type="EMBL" id="GEGO01007567">
    <property type="protein sequence ID" value="JAR87837.1"/>
    <property type="molecule type" value="Transcribed_RNA"/>
</dbReference>
<feature type="non-terminal residue" evidence="1">
    <location>
        <position position="103"/>
    </location>
</feature>
<protein>
    <submittedName>
        <fullName evidence="1">Uncharacterized protein</fullName>
    </submittedName>
</protein>
<feature type="non-terminal residue" evidence="1">
    <location>
        <position position="1"/>
    </location>
</feature>
<sequence length="103" mass="11813">DDLSIPTSPKSKSCLAYFLVKSMLKDCDTFFLGRIFFLVKWSMKGACRRVASNGFARSEKEESYLKAIPTRLYSKRVIIKLFGICAYCRAFIHSLSVISEKKR</sequence>
<reference evidence="1" key="1">
    <citation type="journal article" date="2018" name="PLoS Negl. Trop. Dis.">
        <title>Sialome diversity of ticks revealed by RNAseq of single tick salivary glands.</title>
        <authorList>
            <person name="Perner J."/>
            <person name="Kropackova S."/>
            <person name="Kopacek P."/>
            <person name="Ribeiro J.M."/>
        </authorList>
    </citation>
    <scope>NUCLEOTIDE SEQUENCE</scope>
    <source>
        <strain evidence="1">Siblings of single egg batch collected in Ceske Budejovice</strain>
        <tissue evidence="1">Salivary glands</tissue>
    </source>
</reference>
<proteinExistence type="predicted"/>
<dbReference type="AlphaFoldDB" id="A0A147BAN9"/>